<proteinExistence type="predicted"/>
<dbReference type="Proteomes" id="UP001281410">
    <property type="component" value="Unassembled WGS sequence"/>
</dbReference>
<organism evidence="2 3">
    <name type="scientific">Dipteronia sinensis</name>
    <dbReference type="NCBI Taxonomy" id="43782"/>
    <lineage>
        <taxon>Eukaryota</taxon>
        <taxon>Viridiplantae</taxon>
        <taxon>Streptophyta</taxon>
        <taxon>Embryophyta</taxon>
        <taxon>Tracheophyta</taxon>
        <taxon>Spermatophyta</taxon>
        <taxon>Magnoliopsida</taxon>
        <taxon>eudicotyledons</taxon>
        <taxon>Gunneridae</taxon>
        <taxon>Pentapetalae</taxon>
        <taxon>rosids</taxon>
        <taxon>malvids</taxon>
        <taxon>Sapindales</taxon>
        <taxon>Sapindaceae</taxon>
        <taxon>Hippocastanoideae</taxon>
        <taxon>Acereae</taxon>
        <taxon>Dipteronia</taxon>
    </lineage>
</organism>
<dbReference type="AlphaFoldDB" id="A0AAE0DW81"/>
<sequence length="132" mass="13123">MAEGGLLNSVGSRDAMVDLGKDSASEVASETLGGLGNQAGGDSNLNLTVDYGRNDEGCLIRKGEDSGIRKDCVFGSKEGLNLGVEGVGFNSVGGLGLTLNVVAEPKGALKMSSGLGGGTDRPSSIGPLVPPS</sequence>
<comment type="caution">
    <text evidence="2">The sequence shown here is derived from an EMBL/GenBank/DDBJ whole genome shotgun (WGS) entry which is preliminary data.</text>
</comment>
<feature type="region of interest" description="Disordered" evidence="1">
    <location>
        <begin position="111"/>
        <end position="132"/>
    </location>
</feature>
<keyword evidence="3" id="KW-1185">Reference proteome</keyword>
<reference evidence="2" key="1">
    <citation type="journal article" date="2023" name="Plant J.">
        <title>Genome sequences and population genomics provide insights into the demographic history, inbreeding, and mutation load of two 'living fossil' tree species of Dipteronia.</title>
        <authorList>
            <person name="Feng Y."/>
            <person name="Comes H.P."/>
            <person name="Chen J."/>
            <person name="Zhu S."/>
            <person name="Lu R."/>
            <person name="Zhang X."/>
            <person name="Li P."/>
            <person name="Qiu J."/>
            <person name="Olsen K.M."/>
            <person name="Qiu Y."/>
        </authorList>
    </citation>
    <scope>NUCLEOTIDE SEQUENCE</scope>
    <source>
        <strain evidence="2">NBL</strain>
    </source>
</reference>
<evidence type="ECO:0000256" key="1">
    <source>
        <dbReference type="SAM" id="MobiDB-lite"/>
    </source>
</evidence>
<evidence type="ECO:0000313" key="2">
    <source>
        <dbReference type="EMBL" id="KAK3193081.1"/>
    </source>
</evidence>
<gene>
    <name evidence="2" type="ORF">Dsin_024391</name>
</gene>
<accession>A0AAE0DW81</accession>
<evidence type="ECO:0000313" key="3">
    <source>
        <dbReference type="Proteomes" id="UP001281410"/>
    </source>
</evidence>
<name>A0AAE0DW81_9ROSI</name>
<protein>
    <submittedName>
        <fullName evidence="2">Uncharacterized protein</fullName>
    </submittedName>
</protein>
<dbReference type="EMBL" id="JANJYJ010000008">
    <property type="protein sequence ID" value="KAK3193081.1"/>
    <property type="molecule type" value="Genomic_DNA"/>
</dbReference>